<gene>
    <name evidence="1" type="ORF">FH608_050495</name>
</gene>
<dbReference type="AlphaFoldDB" id="A0A5C4USS7"/>
<evidence type="ECO:0000313" key="1">
    <source>
        <dbReference type="EMBL" id="KAB8181839.1"/>
    </source>
</evidence>
<name>A0A5C4USS7_9ACTN</name>
<evidence type="ECO:0000313" key="2">
    <source>
        <dbReference type="Proteomes" id="UP000312512"/>
    </source>
</evidence>
<dbReference type="RefSeq" id="WP_139638356.1">
    <property type="nucleotide sequence ID" value="NZ_VDLX02000043.1"/>
</dbReference>
<proteinExistence type="predicted"/>
<keyword evidence="2" id="KW-1185">Reference proteome</keyword>
<organism evidence="1 2">
    <name type="scientific">Nonomuraea phyllanthi</name>
    <dbReference type="NCBI Taxonomy" id="2219224"/>
    <lineage>
        <taxon>Bacteria</taxon>
        <taxon>Bacillati</taxon>
        <taxon>Actinomycetota</taxon>
        <taxon>Actinomycetes</taxon>
        <taxon>Streptosporangiales</taxon>
        <taxon>Streptosporangiaceae</taxon>
        <taxon>Nonomuraea</taxon>
    </lineage>
</organism>
<protein>
    <recommendedName>
        <fullName evidence="3">Integrase</fullName>
    </recommendedName>
</protein>
<comment type="caution">
    <text evidence="1">The sequence shown here is derived from an EMBL/GenBank/DDBJ whole genome shotgun (WGS) entry which is preliminary data.</text>
</comment>
<accession>A0A5C4USS7</accession>
<sequence>MLLRLAYLMVTTVFSFLRLLSIGDRAKDIEILVLRHQLTVLRRKVNKPAFTREDRFLLAGLFTCLPMGARRYRHVAGPP</sequence>
<dbReference type="Proteomes" id="UP000312512">
    <property type="component" value="Unassembled WGS sequence"/>
</dbReference>
<dbReference type="OrthoDB" id="1551204at2"/>
<reference evidence="1 2" key="1">
    <citation type="submission" date="2019-10" db="EMBL/GenBank/DDBJ databases">
        <title>Nonomuraea sp. nov., isolated from Phyllanthus amarus.</title>
        <authorList>
            <person name="Klykleung N."/>
            <person name="Tanasupawat S."/>
        </authorList>
    </citation>
    <scope>NUCLEOTIDE SEQUENCE [LARGE SCALE GENOMIC DNA]</scope>
    <source>
        <strain evidence="1 2">PA1-10</strain>
    </source>
</reference>
<dbReference type="EMBL" id="VDLX02000043">
    <property type="protein sequence ID" value="KAB8181839.1"/>
    <property type="molecule type" value="Genomic_DNA"/>
</dbReference>
<evidence type="ECO:0008006" key="3">
    <source>
        <dbReference type="Google" id="ProtNLM"/>
    </source>
</evidence>